<gene>
    <name evidence="2" type="ORF">EZS28_037503</name>
</gene>
<protein>
    <recommendedName>
        <fullName evidence="4">EGF-like domain-containing protein</fullName>
    </recommendedName>
</protein>
<keyword evidence="1" id="KW-0732">Signal</keyword>
<feature type="non-terminal residue" evidence="2">
    <location>
        <position position="1"/>
    </location>
</feature>
<comment type="caution">
    <text evidence="2">The sequence shown here is derived from an EMBL/GenBank/DDBJ whole genome shotgun (WGS) entry which is preliminary data.</text>
</comment>
<dbReference type="EMBL" id="SNRW01018814">
    <property type="protein sequence ID" value="KAA6366970.1"/>
    <property type="molecule type" value="Genomic_DNA"/>
</dbReference>
<proteinExistence type="predicted"/>
<evidence type="ECO:0000313" key="2">
    <source>
        <dbReference type="EMBL" id="KAA6366970.1"/>
    </source>
</evidence>
<sequence length="615" mass="64468">TIKFLYVLAVLAFLNHGRIIPKMKNEACVGEEAIEIGDCTCNGQNNHPDGCICKDSADEECFCGGGDDPLTCLCMDGSYQDCVCPEEEYEHECLSAQYSALRVCIGGDGGSVDPNTCRCVTGAVPTNCECPPSPGGALLEGIPVDPCTCDGDNDPRRGITCAVETNCATEARDPLCLCASGQDTGACICNSDFHNAACVCNELTSGYDIEQCNFDKIEECESGGTVEPGACICQEGGSNHPDGCLCASSTDEDCLCNEIDDNPSPCFTICKEFEYEEGEECLCPSGEDWSAACKVGVCESFNDPAGCGCPPALPGSNDAYTQQQCFDDIEADKYAKLRACEEGDEDEVDQDACKCTPVFHPQGCKCPLDDKTATYTQTRCLDDLAYDALDDCSEETGESEAGCRCLLGFAPTGCDCPLPPIGAPNTDYTEAVCLKEKLCHTLVGQSKLQCECLAEGDPRQGTICPVTDLCTGSTLTDPCICDGSGKDPAGCKCSPTSHPKLCVCDDDSDAVFDESIDTCADVHDYDQLDACTADTGAAGGSCKCVAGKAPKDCSCPLETTPGAYTKAICEAEKIAALPACDGQSSASVSPNTCKCVEGHTPENCVCPVVPAQLAT</sequence>
<feature type="signal peptide" evidence="1">
    <location>
        <begin position="1"/>
        <end position="17"/>
    </location>
</feature>
<dbReference type="AlphaFoldDB" id="A0A5J4U9W2"/>
<dbReference type="Proteomes" id="UP000324800">
    <property type="component" value="Unassembled WGS sequence"/>
</dbReference>
<name>A0A5J4U9W2_9EUKA</name>
<feature type="chain" id="PRO_5023846289" description="EGF-like domain-containing protein" evidence="1">
    <location>
        <begin position="18"/>
        <end position="615"/>
    </location>
</feature>
<organism evidence="2 3">
    <name type="scientific">Streblomastix strix</name>
    <dbReference type="NCBI Taxonomy" id="222440"/>
    <lineage>
        <taxon>Eukaryota</taxon>
        <taxon>Metamonada</taxon>
        <taxon>Preaxostyla</taxon>
        <taxon>Oxymonadida</taxon>
        <taxon>Streblomastigidae</taxon>
        <taxon>Streblomastix</taxon>
    </lineage>
</organism>
<accession>A0A5J4U9W2</accession>
<evidence type="ECO:0000256" key="1">
    <source>
        <dbReference type="SAM" id="SignalP"/>
    </source>
</evidence>
<reference evidence="2 3" key="1">
    <citation type="submission" date="2019-03" db="EMBL/GenBank/DDBJ databases">
        <title>Single cell metagenomics reveals metabolic interactions within the superorganism composed of flagellate Streblomastix strix and complex community of Bacteroidetes bacteria on its surface.</title>
        <authorList>
            <person name="Treitli S.C."/>
            <person name="Kolisko M."/>
            <person name="Husnik F."/>
            <person name="Keeling P."/>
            <person name="Hampl V."/>
        </authorList>
    </citation>
    <scope>NUCLEOTIDE SEQUENCE [LARGE SCALE GENOMIC DNA]</scope>
    <source>
        <strain evidence="2">ST1C</strain>
    </source>
</reference>
<evidence type="ECO:0000313" key="3">
    <source>
        <dbReference type="Proteomes" id="UP000324800"/>
    </source>
</evidence>
<feature type="non-terminal residue" evidence="2">
    <location>
        <position position="615"/>
    </location>
</feature>
<evidence type="ECO:0008006" key="4">
    <source>
        <dbReference type="Google" id="ProtNLM"/>
    </source>
</evidence>